<dbReference type="Proteomes" id="UP000238191">
    <property type="component" value="Unassembled WGS sequence"/>
</dbReference>
<keyword evidence="2" id="KW-1185">Reference proteome</keyword>
<comment type="caution">
    <text evidence="1">The sequence shown here is derived from an EMBL/GenBank/DDBJ whole genome shotgun (WGS) entry which is preliminary data.</text>
</comment>
<dbReference type="AlphaFoldDB" id="A0A2S7D0H8"/>
<evidence type="ECO:0000313" key="2">
    <source>
        <dbReference type="Proteomes" id="UP000238191"/>
    </source>
</evidence>
<organism evidence="1 2">
    <name type="scientific">Xanthomonas pisi</name>
    <dbReference type="NCBI Taxonomy" id="56457"/>
    <lineage>
        <taxon>Bacteria</taxon>
        <taxon>Pseudomonadati</taxon>
        <taxon>Pseudomonadota</taxon>
        <taxon>Gammaproteobacteria</taxon>
        <taxon>Lysobacterales</taxon>
        <taxon>Lysobacteraceae</taxon>
        <taxon>Xanthomonas</taxon>
    </lineage>
</organism>
<dbReference type="EMBL" id="MDEI01000014">
    <property type="protein sequence ID" value="PPU67342.1"/>
    <property type="molecule type" value="Genomic_DNA"/>
</dbReference>
<dbReference type="OrthoDB" id="6008451at2"/>
<evidence type="ECO:0000313" key="1">
    <source>
        <dbReference type="EMBL" id="PPU67342.1"/>
    </source>
</evidence>
<gene>
    <name evidence="1" type="ORF">XpiCFBP4643_15940</name>
</gene>
<protein>
    <submittedName>
        <fullName evidence="1">Uncharacterized protein</fullName>
    </submittedName>
</protein>
<sequence>MTPAQARQDRPSAQEVITAAAALPPDFQADVLLRVAGSDDVPVPNNHGDRDSAVVGLGEQAYALAQHATRKLPGLATVGYAGEENEDELRSARTAGLDQLTLQTRAISIMKSRSPGRAVALLPGLPRPAVATCESDYVDDPTPIYTLLPTLSVNDASRSADLLLGQVDRARSEAEIAPALKSVIALPLGSTATEAAIAQRLTKMLLRARGDDASFTATELSVASDIQLALQRIESIPGVHSQLRSSYRDYVEAHLSAPRCAASLAGNHRLLEQRFVAELPNDRISEPASPAPSNEPEVDAAVSLIRQAGYNVRTQLLGYVGQEPLRDTALAAASKEFLDQIETGPLREAAASDGTGRIQRAQLIETLRYLEYAPAGGSRERGFALLDGLLDGAHYRRDHDVWFGDLKRVADQSMRWHDRELRLRHLSASTIPVIRVYAMLMQRKQFP</sequence>
<accession>A0A2S7D0H8</accession>
<proteinExistence type="predicted"/>
<name>A0A2S7D0H8_9XANT</name>
<reference evidence="2" key="1">
    <citation type="submission" date="2016-08" db="EMBL/GenBank/DDBJ databases">
        <authorList>
            <person name="Merda D."/>
            <person name="Briand M."/>
            <person name="Taghouti G."/>
            <person name="Carrere S."/>
            <person name="Gouzy J."/>
            <person name="Portier P."/>
            <person name="Jacques M.-A."/>
            <person name="Fischer-Le Saux M."/>
        </authorList>
    </citation>
    <scope>NUCLEOTIDE SEQUENCE [LARGE SCALE GENOMIC DNA]</scope>
    <source>
        <strain evidence="2">CFBP4643</strain>
    </source>
</reference>